<dbReference type="Proteomes" id="UP000660262">
    <property type="component" value="Unassembled WGS sequence"/>
</dbReference>
<dbReference type="CDD" id="cd02440">
    <property type="entry name" value="AdoMet_MTases"/>
    <property type="match status" value="1"/>
</dbReference>
<gene>
    <name evidence="6" type="ORF">PPROV_000878000</name>
</gene>
<dbReference type="Gene3D" id="3.40.50.150">
    <property type="entry name" value="Vaccinia Virus protein VP39"/>
    <property type="match status" value="1"/>
</dbReference>
<accession>A0A830HYM3</accession>
<evidence type="ECO:0000313" key="7">
    <source>
        <dbReference type="Proteomes" id="UP000660262"/>
    </source>
</evidence>
<dbReference type="GO" id="GO:0016435">
    <property type="term" value="F:rRNA (guanine) methyltransferase activity"/>
    <property type="evidence" value="ECO:0007669"/>
    <property type="project" value="InterPro"/>
</dbReference>
<feature type="compositionally biased region" description="Acidic residues" evidence="4">
    <location>
        <begin position="126"/>
        <end position="147"/>
    </location>
</feature>
<keyword evidence="7" id="KW-1185">Reference proteome</keyword>
<keyword evidence="3" id="KW-0949">S-adenosyl-L-methionine</keyword>
<keyword evidence="2" id="KW-0808">Transferase</keyword>
<dbReference type="PANTHER" id="PTHR12734">
    <property type="entry name" value="METHYLTRANSFERASE-RELATED"/>
    <property type="match status" value="1"/>
</dbReference>
<dbReference type="AlphaFoldDB" id="A0A830HYM3"/>
<evidence type="ECO:0000256" key="4">
    <source>
        <dbReference type="SAM" id="MobiDB-lite"/>
    </source>
</evidence>
<evidence type="ECO:0000256" key="2">
    <source>
        <dbReference type="ARBA" id="ARBA00022679"/>
    </source>
</evidence>
<feature type="domain" description="18S rRNA (guanine(1575)-N(7))-methyltransferase Bud23 C-terminal" evidence="5">
    <location>
        <begin position="286"/>
        <end position="372"/>
    </location>
</feature>
<dbReference type="GO" id="GO:0070476">
    <property type="term" value="P:rRNA (guanine-N7)-methylation"/>
    <property type="evidence" value="ECO:0007669"/>
    <property type="project" value="InterPro"/>
</dbReference>
<dbReference type="Pfam" id="PF12589">
    <property type="entry name" value="WBS_methylT"/>
    <property type="match status" value="1"/>
</dbReference>
<dbReference type="PANTHER" id="PTHR12734:SF0">
    <property type="entry name" value="18S RRNA (GUANINE-N(7))-METHYLTRANSFERASE-RELATED"/>
    <property type="match status" value="1"/>
</dbReference>
<reference evidence="6" key="1">
    <citation type="submission" date="2020-10" db="EMBL/GenBank/DDBJ databases">
        <title>Unveiling of a novel bifunctional photoreceptor, Dualchrome1, isolated from a cosmopolitan green alga.</title>
        <authorList>
            <person name="Suzuki S."/>
            <person name="Kawachi M."/>
        </authorList>
    </citation>
    <scope>NUCLEOTIDE SEQUENCE</scope>
    <source>
        <strain evidence="6">NIES 2893</strain>
    </source>
</reference>
<protein>
    <recommendedName>
        <fullName evidence="5">18S rRNA (guanine(1575)-N(7))-methyltransferase Bud23 C-terminal domain-containing protein</fullName>
    </recommendedName>
</protein>
<dbReference type="InterPro" id="IPR039769">
    <property type="entry name" value="Bud23-like"/>
</dbReference>
<organism evidence="6 7">
    <name type="scientific">Pycnococcus provasolii</name>
    <dbReference type="NCBI Taxonomy" id="41880"/>
    <lineage>
        <taxon>Eukaryota</taxon>
        <taxon>Viridiplantae</taxon>
        <taxon>Chlorophyta</taxon>
        <taxon>Pseudoscourfieldiophyceae</taxon>
        <taxon>Pseudoscourfieldiales</taxon>
        <taxon>Pycnococcaceae</taxon>
        <taxon>Pycnococcus</taxon>
    </lineage>
</organism>
<dbReference type="SUPFAM" id="SSF53335">
    <property type="entry name" value="S-adenosyl-L-methionine-dependent methyltransferases"/>
    <property type="match status" value="1"/>
</dbReference>
<feature type="region of interest" description="Disordered" evidence="4">
    <location>
        <begin position="102"/>
        <end position="154"/>
    </location>
</feature>
<evidence type="ECO:0000259" key="5">
    <source>
        <dbReference type="Pfam" id="PF12589"/>
    </source>
</evidence>
<feature type="region of interest" description="Disordered" evidence="4">
    <location>
        <begin position="293"/>
        <end position="376"/>
    </location>
</feature>
<dbReference type="InterPro" id="IPR022238">
    <property type="entry name" value="Bud23_C"/>
</dbReference>
<comment type="caution">
    <text evidence="6">The sequence shown here is derived from an EMBL/GenBank/DDBJ whole genome shotgun (WGS) entry which is preliminary data.</text>
</comment>
<proteinExistence type="predicted"/>
<dbReference type="InterPro" id="IPR029063">
    <property type="entry name" value="SAM-dependent_MTases_sf"/>
</dbReference>
<evidence type="ECO:0000256" key="3">
    <source>
        <dbReference type="ARBA" id="ARBA00022691"/>
    </source>
</evidence>
<dbReference type="EMBL" id="BNJQ01000027">
    <property type="protein sequence ID" value="GHP10047.1"/>
    <property type="molecule type" value="Genomic_DNA"/>
</dbReference>
<feature type="compositionally biased region" description="Basic residues" evidence="4">
    <location>
        <begin position="367"/>
        <end position="376"/>
    </location>
</feature>
<evidence type="ECO:0000256" key="1">
    <source>
        <dbReference type="ARBA" id="ARBA00022603"/>
    </source>
</evidence>
<keyword evidence="1" id="KW-0489">Methyltransferase</keyword>
<name>A0A830HYM3_9CHLO</name>
<evidence type="ECO:0000313" key="6">
    <source>
        <dbReference type="EMBL" id="GHP10047.1"/>
    </source>
</evidence>
<sequence length="376" mass="39991">MATRKAHSRPELVAPADVFYDNREARKYTTNSHMIKTQHQLTERALELLALPKDAPPQLLLDLGCGSALSGSVLASYGHHWVGMDLSEAMLRVAVDRGVTGVQSADRQAPVDTNPTGVGVAAPVLFDEDDEDDDDDDEDGDDDDEPGTGDVMVGDLGQGLPLRTSLRLVHGSGSLSRHAGAPVTVSARGGETAAGGVFDGAVSISAVQWLCNADSSGAVPRLRLRRFFATLYAALKRGARAVLQIYPDSPQQAEMITSAAMKAGFSGGLVVDYPNSTRAKKYFLTLCAGPPSTSTAVPQGRDGDPDDGGDGEMVRSAKRRKVAGAGAGGGGSVRHPQRKGGADWIRKKKEQRMMRGYTDIPRDSKYTGRKRKSGRF</sequence>
<feature type="compositionally biased region" description="Polar residues" evidence="4">
    <location>
        <begin position="102"/>
        <end position="116"/>
    </location>
</feature>
<dbReference type="GO" id="GO:0005730">
    <property type="term" value="C:nucleolus"/>
    <property type="evidence" value="ECO:0007669"/>
    <property type="project" value="TreeGrafter"/>
</dbReference>
<dbReference type="OrthoDB" id="2877at2759"/>